<protein>
    <submittedName>
        <fullName evidence="2">Uncharacterized protein</fullName>
    </submittedName>
</protein>
<dbReference type="Proteomes" id="UP000621516">
    <property type="component" value="Unassembled WGS sequence"/>
</dbReference>
<dbReference type="EMBL" id="JACVXD010000004">
    <property type="protein sequence ID" value="MBD0824250.1"/>
    <property type="molecule type" value="Genomic_DNA"/>
</dbReference>
<feature type="region of interest" description="Disordered" evidence="1">
    <location>
        <begin position="109"/>
        <end position="133"/>
    </location>
</feature>
<accession>A0A8J6Q0T6</accession>
<dbReference type="AlphaFoldDB" id="A0A8J6Q0T6"/>
<gene>
    <name evidence="2" type="ORF">ICJ85_09465</name>
</gene>
<reference evidence="2 3" key="1">
    <citation type="journal article" date="2018" name="J. Microbiol.">
        <title>Aestuariibaculum marinum sp. nov., a marine bacterium isolated from seawater in South Korea.</title>
        <authorList>
            <person name="Choi J."/>
            <person name="Lee D."/>
            <person name="Jang J.H."/>
            <person name="Cha S."/>
            <person name="Seo T."/>
        </authorList>
    </citation>
    <scope>NUCLEOTIDE SEQUENCE [LARGE SCALE GENOMIC DNA]</scope>
    <source>
        <strain evidence="2 3">IP7</strain>
    </source>
</reference>
<sequence>MKTKHGLLTFIFFLALTLSFSFEGYSQPPKWAPAHGYNAKTRHIYFPDRNFYYDLQKNSYIYLSGDNWRVSAKLPSLYASFDLGRAAKIELDLNSDSPQKYNNDHLVKYKGKKFKGSSGNDKKNNPGKGNKKK</sequence>
<organism evidence="2 3">
    <name type="scientific">Aestuariibaculum marinum</name>
    <dbReference type="NCBI Taxonomy" id="2683592"/>
    <lineage>
        <taxon>Bacteria</taxon>
        <taxon>Pseudomonadati</taxon>
        <taxon>Bacteroidota</taxon>
        <taxon>Flavobacteriia</taxon>
        <taxon>Flavobacteriales</taxon>
        <taxon>Flavobacteriaceae</taxon>
    </lineage>
</organism>
<dbReference type="RefSeq" id="WP_188223551.1">
    <property type="nucleotide sequence ID" value="NZ_JACVXD010000004.1"/>
</dbReference>
<keyword evidence="3" id="KW-1185">Reference proteome</keyword>
<comment type="caution">
    <text evidence="2">The sequence shown here is derived from an EMBL/GenBank/DDBJ whole genome shotgun (WGS) entry which is preliminary data.</text>
</comment>
<evidence type="ECO:0000313" key="2">
    <source>
        <dbReference type="EMBL" id="MBD0824250.1"/>
    </source>
</evidence>
<evidence type="ECO:0000313" key="3">
    <source>
        <dbReference type="Proteomes" id="UP000621516"/>
    </source>
</evidence>
<proteinExistence type="predicted"/>
<evidence type="ECO:0000256" key="1">
    <source>
        <dbReference type="SAM" id="MobiDB-lite"/>
    </source>
</evidence>
<name>A0A8J6Q0T6_9FLAO</name>